<sequence>MLQKKNYKMYFFALASILIINIFPTKKVYADSVDFDGNYLYEDLPNEDIETFYDKDGYFIVRIKYNSINKQSSSAGINSVSNRSKYFSVPKWKSWKTRMTVNNNIAANALNLAMTSGLTSGLGNVFNLFKYVPKKVIEGR</sequence>
<comment type="caution">
    <text evidence="1">The sequence shown here is derived from an EMBL/GenBank/DDBJ whole genome shotgun (WGS) entry which is preliminary data.</text>
</comment>
<dbReference type="RefSeq" id="WP_410024230.1">
    <property type="nucleotide sequence ID" value="NZ_JBGMEG010000007.1"/>
</dbReference>
<gene>
    <name evidence="1" type="ORF">AB9Q04_04795</name>
</gene>
<protein>
    <submittedName>
        <fullName evidence="1">Uncharacterized protein</fullName>
    </submittedName>
</protein>
<dbReference type="EMBL" id="JBGMEG010000007">
    <property type="protein sequence ID" value="MFO3717671.1"/>
    <property type="molecule type" value="Genomic_DNA"/>
</dbReference>
<accession>A0ABW9N0U7</accession>
<evidence type="ECO:0000313" key="1">
    <source>
        <dbReference type="EMBL" id="MFO3717671.1"/>
    </source>
</evidence>
<name>A0ABW9N0U7_9FIRM</name>
<reference evidence="1 2" key="1">
    <citation type="journal article" date="2025" name="Anaerobe">
        <title>Description of Anaerococcus kampingiae sp. nov., Anaerococcus groningensis sp. nov., Anaerococcus martiniensis sp. nov., and Anaerococcus cruorum sp. nov., isolated from human clinical specimens.</title>
        <authorList>
            <person name="Boiten K.E."/>
            <person name="Meijer J."/>
            <person name="van Wezel E.M."/>
            <person name="Veloo A.C.M."/>
        </authorList>
    </citation>
    <scope>NUCLEOTIDE SEQUENCE [LARGE SCALE GENOMIC DNA]</scope>
    <source>
        <strain evidence="1 2">ENR1011</strain>
    </source>
</reference>
<proteinExistence type="predicted"/>
<keyword evidence="2" id="KW-1185">Reference proteome</keyword>
<organism evidence="1 2">
    <name type="scientific">Anaerococcus groningensis</name>
    <dbReference type="NCBI Taxonomy" id="3115616"/>
    <lineage>
        <taxon>Bacteria</taxon>
        <taxon>Bacillati</taxon>
        <taxon>Bacillota</taxon>
        <taxon>Tissierellia</taxon>
        <taxon>Tissierellales</taxon>
        <taxon>Peptoniphilaceae</taxon>
        <taxon>Anaerococcus</taxon>
    </lineage>
</organism>
<dbReference type="Proteomes" id="UP001637993">
    <property type="component" value="Unassembled WGS sequence"/>
</dbReference>
<evidence type="ECO:0000313" key="2">
    <source>
        <dbReference type="Proteomes" id="UP001637993"/>
    </source>
</evidence>